<accession>A0ABX1M0H9</accession>
<dbReference type="Proteomes" id="UP000738376">
    <property type="component" value="Unassembled WGS sequence"/>
</dbReference>
<gene>
    <name evidence="4" type="ORF">HC246_24490</name>
</gene>
<dbReference type="Gene3D" id="3.40.50.2300">
    <property type="match status" value="1"/>
</dbReference>
<comment type="caution">
    <text evidence="4">The sequence shown here is derived from an EMBL/GenBank/DDBJ whole genome shotgun (WGS) entry which is preliminary data.</text>
</comment>
<organism evidence="4 5">
    <name type="scientific">Pseudanabaena yagii GIHE-NHR1</name>
    <dbReference type="NCBI Taxonomy" id="2722753"/>
    <lineage>
        <taxon>Bacteria</taxon>
        <taxon>Bacillati</taxon>
        <taxon>Cyanobacteriota</taxon>
        <taxon>Cyanophyceae</taxon>
        <taxon>Pseudanabaenales</taxon>
        <taxon>Pseudanabaenaceae</taxon>
        <taxon>Pseudanabaena</taxon>
        <taxon>Pseudanabaena yagii</taxon>
    </lineage>
</organism>
<dbReference type="InterPro" id="IPR011006">
    <property type="entry name" value="CheY-like_superfamily"/>
</dbReference>
<feature type="domain" description="Response regulatory" evidence="3">
    <location>
        <begin position="1"/>
        <end position="78"/>
    </location>
</feature>
<dbReference type="Pfam" id="PF00072">
    <property type="entry name" value="Response_reg"/>
    <property type="match status" value="1"/>
</dbReference>
<evidence type="ECO:0000259" key="3">
    <source>
        <dbReference type="PROSITE" id="PS50110"/>
    </source>
</evidence>
<protein>
    <submittedName>
        <fullName evidence="4">Response regulator</fullName>
    </submittedName>
</protein>
<name>A0ABX1M0H9_9CYAN</name>
<dbReference type="PANTHER" id="PTHR44591:SF3">
    <property type="entry name" value="RESPONSE REGULATORY DOMAIN-CONTAINING PROTEIN"/>
    <property type="match status" value="1"/>
</dbReference>
<keyword evidence="1" id="KW-0597">Phosphoprotein</keyword>
<dbReference type="InterPro" id="IPR001789">
    <property type="entry name" value="Sig_transdc_resp-reg_receiver"/>
</dbReference>
<proteinExistence type="predicted"/>
<comment type="caution">
    <text evidence="2">Lacks conserved residue(s) required for the propagation of feature annotation.</text>
</comment>
<evidence type="ECO:0000256" key="1">
    <source>
        <dbReference type="ARBA" id="ARBA00022553"/>
    </source>
</evidence>
<evidence type="ECO:0000256" key="2">
    <source>
        <dbReference type="PROSITE-ProRule" id="PRU00169"/>
    </source>
</evidence>
<dbReference type="PANTHER" id="PTHR44591">
    <property type="entry name" value="STRESS RESPONSE REGULATOR PROTEIN 1"/>
    <property type="match status" value="1"/>
</dbReference>
<dbReference type="PROSITE" id="PS50110">
    <property type="entry name" value="RESPONSE_REGULATORY"/>
    <property type="match status" value="1"/>
</dbReference>
<keyword evidence="5" id="KW-1185">Reference proteome</keyword>
<evidence type="ECO:0000313" key="4">
    <source>
        <dbReference type="EMBL" id="NMF61096.1"/>
    </source>
</evidence>
<evidence type="ECO:0000313" key="5">
    <source>
        <dbReference type="Proteomes" id="UP000738376"/>
    </source>
</evidence>
<reference evidence="4 5" key="1">
    <citation type="submission" date="2020-03" db="EMBL/GenBank/DDBJ databases">
        <title>Draft Genome Sequence of 2-Methylisoborneol Producing Pseudanabaena yagii Strain GIHE-NHR1 Isolated from North Han River in South Korea.</title>
        <authorList>
            <person name="Jeong J."/>
        </authorList>
    </citation>
    <scope>NUCLEOTIDE SEQUENCE [LARGE SCALE GENOMIC DNA]</scope>
    <source>
        <strain evidence="4 5">GIHE-NHR1</strain>
    </source>
</reference>
<dbReference type="SUPFAM" id="SSF52172">
    <property type="entry name" value="CheY-like"/>
    <property type="match status" value="1"/>
</dbReference>
<dbReference type="InterPro" id="IPR050595">
    <property type="entry name" value="Bact_response_regulator"/>
</dbReference>
<dbReference type="EMBL" id="JAAVJL010000005">
    <property type="protein sequence ID" value="NMF61096.1"/>
    <property type="molecule type" value="Genomic_DNA"/>
</dbReference>
<sequence>MDIITRIRPDVVIINLEIQDINDLEIIKQIRLQDYSDIPVIALSSPSDHEHYLNQGVDRCLVKPFKIKKLFQTIQSLLEK</sequence>